<evidence type="ECO:0000256" key="1">
    <source>
        <dbReference type="SAM" id="MobiDB-lite"/>
    </source>
</evidence>
<feature type="compositionally biased region" description="Acidic residues" evidence="1">
    <location>
        <begin position="149"/>
        <end position="158"/>
    </location>
</feature>
<accession>A0AAN5I237</accession>
<dbReference type="AlphaFoldDB" id="A0AAN5I237"/>
<dbReference type="EMBL" id="BTRK01000004">
    <property type="protein sequence ID" value="GMR49122.1"/>
    <property type="molecule type" value="Genomic_DNA"/>
</dbReference>
<protein>
    <submittedName>
        <fullName evidence="2">Uncharacterized protein</fullName>
    </submittedName>
</protein>
<evidence type="ECO:0000313" key="3">
    <source>
        <dbReference type="Proteomes" id="UP001328107"/>
    </source>
</evidence>
<dbReference type="Proteomes" id="UP001328107">
    <property type="component" value="Unassembled WGS sequence"/>
</dbReference>
<feature type="non-terminal residue" evidence="2">
    <location>
        <position position="229"/>
    </location>
</feature>
<comment type="caution">
    <text evidence="2">The sequence shown here is derived from an EMBL/GenBank/DDBJ whole genome shotgun (WGS) entry which is preliminary data.</text>
</comment>
<organism evidence="2 3">
    <name type="scientific">Pristionchus mayeri</name>
    <dbReference type="NCBI Taxonomy" id="1317129"/>
    <lineage>
        <taxon>Eukaryota</taxon>
        <taxon>Metazoa</taxon>
        <taxon>Ecdysozoa</taxon>
        <taxon>Nematoda</taxon>
        <taxon>Chromadorea</taxon>
        <taxon>Rhabditida</taxon>
        <taxon>Rhabditina</taxon>
        <taxon>Diplogasteromorpha</taxon>
        <taxon>Diplogasteroidea</taxon>
        <taxon>Neodiplogasteridae</taxon>
        <taxon>Pristionchus</taxon>
    </lineage>
</organism>
<evidence type="ECO:0000313" key="2">
    <source>
        <dbReference type="EMBL" id="GMR49122.1"/>
    </source>
</evidence>
<feature type="region of interest" description="Disordered" evidence="1">
    <location>
        <begin position="144"/>
        <end position="181"/>
    </location>
</feature>
<reference evidence="3" key="1">
    <citation type="submission" date="2022-10" db="EMBL/GenBank/DDBJ databases">
        <title>Genome assembly of Pristionchus species.</title>
        <authorList>
            <person name="Yoshida K."/>
            <person name="Sommer R.J."/>
        </authorList>
    </citation>
    <scope>NUCLEOTIDE SEQUENCE [LARGE SCALE GENOMIC DNA]</scope>
    <source>
        <strain evidence="3">RS5460</strain>
    </source>
</reference>
<name>A0AAN5I237_9BILA</name>
<keyword evidence="3" id="KW-1185">Reference proteome</keyword>
<proteinExistence type="predicted"/>
<gene>
    <name evidence="2" type="ORF">PMAYCL1PPCAC_19317</name>
</gene>
<sequence length="229" mass="25618">MRNYRSICTFCTVLAMCNRVQGGDLSPIDMERSHSFETLTRKETTKLMARMHLTRKIHSLEKEGEEVILPLLELCSTEKMPTGWTAQHDMNLLMAVHENGIANISTTILNRPLFQKIILPNEKTLLRRVMEICLTCETGEWNGHGSIDSIEDSDESEMVEAPNSRSRGDESKGANGSSDTDTTRVLLEQSMMAKQLDDLPITMIMQSMLQASMQGQVKQGAAEALAVEK</sequence>